<keyword evidence="6" id="KW-1185">Reference proteome</keyword>
<dbReference type="InterPro" id="IPR000524">
    <property type="entry name" value="Tscrpt_reg_HTH_GntR"/>
</dbReference>
<dbReference type="Pfam" id="PF00392">
    <property type="entry name" value="GntR"/>
    <property type="match status" value="1"/>
</dbReference>
<reference evidence="5 6" key="1">
    <citation type="submission" date="2013-02" db="EMBL/GenBank/DDBJ databases">
        <authorList>
            <person name="Fiebig A."/>
            <person name="Goeker M."/>
            <person name="Klenk H.-P.P."/>
        </authorList>
    </citation>
    <scope>NUCLEOTIDE SEQUENCE [LARGE SCALE GENOMIC DNA]</scope>
    <source>
        <strain evidence="5 6">DSM 19309</strain>
    </source>
</reference>
<evidence type="ECO:0000259" key="4">
    <source>
        <dbReference type="PROSITE" id="PS50949"/>
    </source>
</evidence>
<dbReference type="AlphaFoldDB" id="A0A017HMQ5"/>
<feature type="domain" description="HTH gntR-type" evidence="4">
    <location>
        <begin position="1"/>
        <end position="67"/>
    </location>
</feature>
<dbReference type="HOGENOM" id="CLU_017584_9_1_5"/>
<dbReference type="InterPro" id="IPR008920">
    <property type="entry name" value="TF_FadR/GntR_C"/>
</dbReference>
<dbReference type="SMART" id="SM00895">
    <property type="entry name" value="FCD"/>
    <property type="match status" value="1"/>
</dbReference>
<organism evidence="5 6">
    <name type="scientific">Rubellimicrobium mesophilum DSM 19309</name>
    <dbReference type="NCBI Taxonomy" id="442562"/>
    <lineage>
        <taxon>Bacteria</taxon>
        <taxon>Pseudomonadati</taxon>
        <taxon>Pseudomonadota</taxon>
        <taxon>Alphaproteobacteria</taxon>
        <taxon>Rhodobacterales</taxon>
        <taxon>Roseobacteraceae</taxon>
        <taxon>Rubellimicrobium</taxon>
    </lineage>
</organism>
<dbReference type="PANTHER" id="PTHR43537:SF5">
    <property type="entry name" value="UXU OPERON TRANSCRIPTIONAL REGULATOR"/>
    <property type="match status" value="1"/>
</dbReference>
<dbReference type="SUPFAM" id="SSF48008">
    <property type="entry name" value="GntR ligand-binding domain-like"/>
    <property type="match status" value="1"/>
</dbReference>
<dbReference type="PROSITE" id="PS50949">
    <property type="entry name" value="HTH_GNTR"/>
    <property type="match status" value="1"/>
</dbReference>
<evidence type="ECO:0000313" key="6">
    <source>
        <dbReference type="Proteomes" id="UP000019666"/>
    </source>
</evidence>
<dbReference type="SMART" id="SM00345">
    <property type="entry name" value="HTH_GNTR"/>
    <property type="match status" value="1"/>
</dbReference>
<keyword evidence="3" id="KW-0804">Transcription</keyword>
<evidence type="ECO:0000256" key="1">
    <source>
        <dbReference type="ARBA" id="ARBA00023015"/>
    </source>
</evidence>
<evidence type="ECO:0000256" key="2">
    <source>
        <dbReference type="ARBA" id="ARBA00023125"/>
    </source>
</evidence>
<dbReference type="EMBL" id="AOSK01000074">
    <property type="protein sequence ID" value="EYD75580.1"/>
    <property type="molecule type" value="Genomic_DNA"/>
</dbReference>
<dbReference type="Gene3D" id="1.10.10.10">
    <property type="entry name" value="Winged helix-like DNA-binding domain superfamily/Winged helix DNA-binding domain"/>
    <property type="match status" value="1"/>
</dbReference>
<dbReference type="InterPro" id="IPR036390">
    <property type="entry name" value="WH_DNA-bd_sf"/>
</dbReference>
<sequence>MPQVVARRLQGLITRGEWKPGQQIPSQRVLSEQLEVSRASLREALQTLETLGLIRSEPGRGTFVTYGQEVDRGPELRWRYADSFSLLDVFQTRIMLESQIAASAALVAEGEAVEALVAATDEMQRGWEAGDLVANVEADLLFHRIVVGQCGNRMLQVLYDNVAGLLTETQRQPIPRTRTERMAESLAEHRALIAAFRARDPEAARAAMAAHIRNTALSAGVGLAP</sequence>
<dbReference type="SUPFAM" id="SSF46785">
    <property type="entry name" value="Winged helix' DNA-binding domain"/>
    <property type="match status" value="1"/>
</dbReference>
<dbReference type="InterPro" id="IPR011711">
    <property type="entry name" value="GntR_C"/>
</dbReference>
<comment type="caution">
    <text evidence="5">The sequence shown here is derived from an EMBL/GenBank/DDBJ whole genome shotgun (WGS) entry which is preliminary data.</text>
</comment>
<dbReference type="Pfam" id="PF07729">
    <property type="entry name" value="FCD"/>
    <property type="match status" value="1"/>
</dbReference>
<evidence type="ECO:0000313" key="5">
    <source>
        <dbReference type="EMBL" id="EYD75580.1"/>
    </source>
</evidence>
<dbReference type="PANTHER" id="PTHR43537">
    <property type="entry name" value="TRANSCRIPTIONAL REGULATOR, GNTR FAMILY"/>
    <property type="match status" value="1"/>
</dbReference>
<name>A0A017HMQ5_9RHOB</name>
<dbReference type="STRING" id="442562.Rumeso_02856"/>
<dbReference type="PRINTS" id="PR00035">
    <property type="entry name" value="HTHGNTR"/>
</dbReference>
<gene>
    <name evidence="5" type="ORF">Rumeso_02856</name>
</gene>
<dbReference type="InterPro" id="IPR036388">
    <property type="entry name" value="WH-like_DNA-bd_sf"/>
</dbReference>
<keyword evidence="1" id="KW-0805">Transcription regulation</keyword>
<keyword evidence="2" id="KW-0238">DNA-binding</keyword>
<dbReference type="OrthoDB" id="8155773at2"/>
<evidence type="ECO:0000256" key="3">
    <source>
        <dbReference type="ARBA" id="ARBA00023163"/>
    </source>
</evidence>
<dbReference type="GO" id="GO:0003700">
    <property type="term" value="F:DNA-binding transcription factor activity"/>
    <property type="evidence" value="ECO:0007669"/>
    <property type="project" value="InterPro"/>
</dbReference>
<protein>
    <submittedName>
        <fullName evidence="5">Transcriptional regulator, GntR family protein</fullName>
    </submittedName>
</protein>
<proteinExistence type="predicted"/>
<dbReference type="Gene3D" id="1.20.120.530">
    <property type="entry name" value="GntR ligand-binding domain-like"/>
    <property type="match status" value="1"/>
</dbReference>
<dbReference type="CDD" id="cd07377">
    <property type="entry name" value="WHTH_GntR"/>
    <property type="match status" value="1"/>
</dbReference>
<dbReference type="GO" id="GO:0003677">
    <property type="term" value="F:DNA binding"/>
    <property type="evidence" value="ECO:0007669"/>
    <property type="project" value="UniProtKB-KW"/>
</dbReference>
<dbReference type="Proteomes" id="UP000019666">
    <property type="component" value="Unassembled WGS sequence"/>
</dbReference>
<accession>A0A017HMQ5</accession>